<dbReference type="InterPro" id="IPR000504">
    <property type="entry name" value="RRM_dom"/>
</dbReference>
<evidence type="ECO:0000259" key="3">
    <source>
        <dbReference type="PROSITE" id="PS50102"/>
    </source>
</evidence>
<feature type="compositionally biased region" description="Basic and acidic residues" evidence="2">
    <location>
        <begin position="565"/>
        <end position="578"/>
    </location>
</feature>
<name>A0ABN8R0Y2_9CNID</name>
<dbReference type="Pfam" id="PF01661">
    <property type="entry name" value="Macro"/>
    <property type="match status" value="1"/>
</dbReference>
<dbReference type="InterPro" id="IPR012677">
    <property type="entry name" value="Nucleotide-bd_a/b_plait_sf"/>
</dbReference>
<gene>
    <name evidence="5" type="ORF">PEVE_00008437</name>
</gene>
<dbReference type="SMART" id="SM00360">
    <property type="entry name" value="RRM"/>
    <property type="match status" value="1"/>
</dbReference>
<dbReference type="InterPro" id="IPR035979">
    <property type="entry name" value="RBD_domain_sf"/>
</dbReference>
<dbReference type="PANTHER" id="PTHR11106">
    <property type="entry name" value="GANGLIOSIDE INDUCED DIFFERENTIATION ASSOCIATED PROTEIN 2-RELATED"/>
    <property type="match status" value="1"/>
</dbReference>
<evidence type="ECO:0000256" key="1">
    <source>
        <dbReference type="PROSITE-ProRule" id="PRU00176"/>
    </source>
</evidence>
<dbReference type="SUPFAM" id="SSF52949">
    <property type="entry name" value="Macro domain-like"/>
    <property type="match status" value="1"/>
</dbReference>
<dbReference type="PROSITE" id="PS51154">
    <property type="entry name" value="MACRO"/>
    <property type="match status" value="1"/>
</dbReference>
<dbReference type="PROSITE" id="PS50102">
    <property type="entry name" value="RRM"/>
    <property type="match status" value="1"/>
</dbReference>
<evidence type="ECO:0000313" key="6">
    <source>
        <dbReference type="Proteomes" id="UP001159427"/>
    </source>
</evidence>
<evidence type="ECO:0000313" key="5">
    <source>
        <dbReference type="EMBL" id="CAH3172436.1"/>
    </source>
</evidence>
<evidence type="ECO:0000256" key="2">
    <source>
        <dbReference type="SAM" id="MobiDB-lite"/>
    </source>
</evidence>
<keyword evidence="1" id="KW-0694">RNA-binding</keyword>
<dbReference type="Gene3D" id="3.30.70.330">
    <property type="match status" value="1"/>
</dbReference>
<feature type="domain" description="Macro" evidence="4">
    <location>
        <begin position="395"/>
        <end position="630"/>
    </location>
</feature>
<reference evidence="5 6" key="1">
    <citation type="submission" date="2022-05" db="EMBL/GenBank/DDBJ databases">
        <authorList>
            <consortium name="Genoscope - CEA"/>
            <person name="William W."/>
        </authorList>
    </citation>
    <scope>NUCLEOTIDE SEQUENCE [LARGE SCALE GENOMIC DNA]</scope>
</reference>
<dbReference type="SUPFAM" id="SSF54928">
    <property type="entry name" value="RNA-binding domain, RBD"/>
    <property type="match status" value="1"/>
</dbReference>
<dbReference type="CDD" id="cd02907">
    <property type="entry name" value="Macro_Af1521_BAL-like"/>
    <property type="match status" value="1"/>
</dbReference>
<protein>
    <submittedName>
        <fullName evidence="5">Uncharacterized protein</fullName>
    </submittedName>
</protein>
<dbReference type="EMBL" id="CALNXI010001575">
    <property type="protein sequence ID" value="CAH3172436.1"/>
    <property type="molecule type" value="Genomic_DNA"/>
</dbReference>
<dbReference type="PANTHER" id="PTHR11106:SF111">
    <property type="entry name" value="MACRO DOMAIN-CONTAINING PROTEIN"/>
    <property type="match status" value="1"/>
</dbReference>
<dbReference type="InterPro" id="IPR043472">
    <property type="entry name" value="Macro_dom-like"/>
</dbReference>
<sequence length="644" mass="71894">MTSLRSILRKLDKDDIMESIVVSNIPPGTKEEALVIHFQQRKHGGGDVSAIKLTQNGDKAIITFEDEETVRTVLNTEHKIKGSLLKVDRCPEIRTRTATEEVFSEVAARLDPINLGIQRDECKQILDKIGLPFEHKDQHFWIRGSLREINECQILLQRNLQQDEELSHRLGKISLKTEYVPAEKETVVSPTSKTLSSENKAIIIATPVYDGLTETDLIYGKMETEGVKEIVHPIISEIQTVKTDRLALSFMRQVYMTQIQDIAKECHVSFDAENFDTQVTVKPRKDCDPTRYNDACSRFFTLLNSASQGMVTWELDEKGGDGEVAVSLIRQLSSEYPVILDKLQENGPFVVYGDSASVEQVMLRTQERMCEHTVGGDVLFEAQQMAVAGPGSVSIVTYSYCTEDGVNFSLRYGDITSENVDAIVNPANEFLLHGAGLAKYIVRKGGPDIQRESNELISEKRRVRGRPLRVGEAVYTKAGNLPCKYVIHAVGPEWGKQSEKKTVNLLQKACVESLKVASKLCLSSIALPAISSGVFSVPIDLCASSMLKGVEQYLEQLKKAKLQKKEDAEKADLKETKAEKKRNGKKTKKALEEKTGGVREQEGTTLADIRFILIDADAMDIFQKECVKSFSENQTNPSSDDERL</sequence>
<feature type="domain" description="RRM" evidence="3">
    <location>
        <begin position="18"/>
        <end position="100"/>
    </location>
</feature>
<dbReference type="Proteomes" id="UP001159427">
    <property type="component" value="Unassembled WGS sequence"/>
</dbReference>
<comment type="caution">
    <text evidence="5">The sequence shown here is derived from an EMBL/GenBank/DDBJ whole genome shotgun (WGS) entry which is preliminary data.</text>
</comment>
<accession>A0ABN8R0Y2</accession>
<dbReference type="SMART" id="SM00506">
    <property type="entry name" value="A1pp"/>
    <property type="match status" value="1"/>
</dbReference>
<feature type="compositionally biased region" description="Basic residues" evidence="2">
    <location>
        <begin position="579"/>
        <end position="588"/>
    </location>
</feature>
<proteinExistence type="predicted"/>
<feature type="region of interest" description="Disordered" evidence="2">
    <location>
        <begin position="565"/>
        <end position="596"/>
    </location>
</feature>
<dbReference type="Gene3D" id="3.40.220.10">
    <property type="entry name" value="Leucine Aminopeptidase, subunit E, domain 1"/>
    <property type="match status" value="1"/>
</dbReference>
<keyword evidence="6" id="KW-1185">Reference proteome</keyword>
<organism evidence="5 6">
    <name type="scientific">Porites evermanni</name>
    <dbReference type="NCBI Taxonomy" id="104178"/>
    <lineage>
        <taxon>Eukaryota</taxon>
        <taxon>Metazoa</taxon>
        <taxon>Cnidaria</taxon>
        <taxon>Anthozoa</taxon>
        <taxon>Hexacorallia</taxon>
        <taxon>Scleractinia</taxon>
        <taxon>Fungiina</taxon>
        <taxon>Poritidae</taxon>
        <taxon>Porites</taxon>
    </lineage>
</organism>
<dbReference type="Pfam" id="PF23085">
    <property type="entry name" value="RRM_PARP14_3"/>
    <property type="match status" value="1"/>
</dbReference>
<evidence type="ECO:0000259" key="4">
    <source>
        <dbReference type="PROSITE" id="PS51154"/>
    </source>
</evidence>
<dbReference type="InterPro" id="IPR002589">
    <property type="entry name" value="Macro_dom"/>
</dbReference>